<keyword evidence="10 11" id="KW-0238">DNA-binding</keyword>
<dbReference type="SUPFAM" id="SSF52540">
    <property type="entry name" value="P-loop containing nucleoside triphosphate hydrolases"/>
    <property type="match status" value="2"/>
</dbReference>
<dbReference type="InterPro" id="IPR004473">
    <property type="entry name" value="Restrct_endonuc_typeI_HsdR"/>
</dbReference>
<reference evidence="13 14" key="1">
    <citation type="submission" date="2016-10" db="EMBL/GenBank/DDBJ databases">
        <authorList>
            <person name="Varghese N."/>
            <person name="Submissions S."/>
        </authorList>
    </citation>
    <scope>NUCLEOTIDE SEQUENCE [LARGE SCALE GENOMIC DNA]</scope>
    <source>
        <strain evidence="13 14">DSM 14526</strain>
    </source>
</reference>
<dbReference type="Pfam" id="PF04313">
    <property type="entry name" value="HSDR_N"/>
    <property type="match status" value="1"/>
</dbReference>
<evidence type="ECO:0000256" key="5">
    <source>
        <dbReference type="ARBA" id="ARBA00022741"/>
    </source>
</evidence>
<keyword evidence="7" id="KW-0255">Endonuclease</keyword>
<evidence type="ECO:0000259" key="12">
    <source>
        <dbReference type="PROSITE" id="PS51192"/>
    </source>
</evidence>
<dbReference type="CDD" id="cd22332">
    <property type="entry name" value="HsdR_N"/>
    <property type="match status" value="1"/>
</dbReference>
<evidence type="ECO:0000256" key="7">
    <source>
        <dbReference type="ARBA" id="ARBA00022759"/>
    </source>
</evidence>
<dbReference type="SMART" id="SM00487">
    <property type="entry name" value="DEXDc"/>
    <property type="match status" value="1"/>
</dbReference>
<dbReference type="Gene3D" id="3.40.50.300">
    <property type="entry name" value="P-loop containing nucleotide triphosphate hydrolases"/>
    <property type="match status" value="2"/>
</dbReference>
<dbReference type="InterPro" id="IPR051268">
    <property type="entry name" value="Type-I_R_enzyme_R_subunit"/>
</dbReference>
<name>A0AB37ZWP8_9LACT</name>
<comment type="subunit">
    <text evidence="3 11">The type I restriction/modification system is composed of three polypeptides R, M and S.</text>
</comment>
<dbReference type="NCBIfam" id="TIGR00348">
    <property type="entry name" value="hsdR"/>
    <property type="match status" value="1"/>
</dbReference>
<dbReference type="CDD" id="cd18800">
    <property type="entry name" value="SF2_C_EcoR124I-like"/>
    <property type="match status" value="1"/>
</dbReference>
<dbReference type="RefSeq" id="WP_086984925.1">
    <property type="nucleotide sequence ID" value="NZ_FJNA01000001.1"/>
</dbReference>
<dbReference type="InterPro" id="IPR055180">
    <property type="entry name" value="HsdR_RecA-like_helicase_dom_2"/>
</dbReference>
<evidence type="ECO:0000256" key="10">
    <source>
        <dbReference type="ARBA" id="ARBA00023125"/>
    </source>
</evidence>
<evidence type="ECO:0000256" key="9">
    <source>
        <dbReference type="ARBA" id="ARBA00022840"/>
    </source>
</evidence>
<keyword evidence="14" id="KW-1185">Reference proteome</keyword>
<dbReference type="AlphaFoldDB" id="A0AB37ZWP8"/>
<dbReference type="PROSITE" id="PS51192">
    <property type="entry name" value="HELICASE_ATP_BIND_1"/>
    <property type="match status" value="1"/>
</dbReference>
<keyword evidence="5 11" id="KW-0547">Nucleotide-binding</keyword>
<dbReference type="GO" id="GO:0005524">
    <property type="term" value="F:ATP binding"/>
    <property type="evidence" value="ECO:0007669"/>
    <property type="project" value="UniProtKB-KW"/>
</dbReference>
<dbReference type="InterPro" id="IPR014001">
    <property type="entry name" value="Helicase_ATP-bd"/>
</dbReference>
<evidence type="ECO:0000313" key="14">
    <source>
        <dbReference type="Proteomes" id="UP000199042"/>
    </source>
</evidence>
<keyword evidence="8 11" id="KW-0378">Hydrolase</keyword>
<dbReference type="PANTHER" id="PTHR30195">
    <property type="entry name" value="TYPE I SITE-SPECIFIC DEOXYRIBONUCLEASE PROTEIN SUBUNIT M AND R"/>
    <property type="match status" value="1"/>
</dbReference>
<proteinExistence type="inferred from homology"/>
<evidence type="ECO:0000256" key="8">
    <source>
        <dbReference type="ARBA" id="ARBA00022801"/>
    </source>
</evidence>
<dbReference type="Pfam" id="PF22679">
    <property type="entry name" value="T1R_D3-like"/>
    <property type="match status" value="1"/>
</dbReference>
<dbReference type="EMBL" id="FNQH01000001">
    <property type="protein sequence ID" value="SDZ87576.1"/>
    <property type="molecule type" value="Genomic_DNA"/>
</dbReference>
<evidence type="ECO:0000256" key="4">
    <source>
        <dbReference type="ARBA" id="ARBA00022722"/>
    </source>
</evidence>
<dbReference type="InterPro" id="IPR021810">
    <property type="entry name" value="T1RH-like_C"/>
</dbReference>
<dbReference type="GO" id="GO:0009307">
    <property type="term" value="P:DNA restriction-modification system"/>
    <property type="evidence" value="ECO:0007669"/>
    <property type="project" value="UniProtKB-KW"/>
</dbReference>
<dbReference type="EC" id="3.1.21.3" evidence="11"/>
<dbReference type="InterPro" id="IPR040980">
    <property type="entry name" value="SWI2_SNF2"/>
</dbReference>
<dbReference type="InterPro" id="IPR027417">
    <property type="entry name" value="P-loop_NTPase"/>
</dbReference>
<dbReference type="Pfam" id="PF18766">
    <property type="entry name" value="SWI2_SNF2"/>
    <property type="match status" value="1"/>
</dbReference>
<evidence type="ECO:0000256" key="3">
    <source>
        <dbReference type="ARBA" id="ARBA00011296"/>
    </source>
</evidence>
<evidence type="ECO:0000313" key="13">
    <source>
        <dbReference type="EMBL" id="SDZ87576.1"/>
    </source>
</evidence>
<comment type="caution">
    <text evidence="13">The sequence shown here is derived from an EMBL/GenBank/DDBJ whole genome shotgun (WGS) entry which is preliminary data.</text>
</comment>
<organism evidence="13 14">
    <name type="scientific">Trichococcus collinsii</name>
    <dbReference type="NCBI Taxonomy" id="157076"/>
    <lineage>
        <taxon>Bacteria</taxon>
        <taxon>Bacillati</taxon>
        <taxon>Bacillota</taxon>
        <taxon>Bacilli</taxon>
        <taxon>Lactobacillales</taxon>
        <taxon>Carnobacteriaceae</taxon>
        <taxon>Trichococcus</taxon>
    </lineage>
</organism>
<gene>
    <name evidence="13" type="ORF">SAMN04488525_101476</name>
</gene>
<keyword evidence="4" id="KW-0540">Nuclease</keyword>
<sequence>MSLTENFTEDLLEEAAIEILQTLGYEYAFGPDISLGGDYQERTDYREVILPSRVKDALSKINRGLPREALEDAYRQLITFNSPMVVENNKYFHQLMTEGVEVSFKEDGVIRTKRANIIDFENPSNNEFLAVNQFTIIEHEDRRPDIIVFINGLPLVLIELKSASDENVGVENAFNQIQTYKRDIPSLFHYNAFCILSDGINAKAGTITSSEEWFMNWRTVDGENVEPLSNPQYEVLFNGMLQKERLLDIIHNFLLFQESKEPEKDIIGKKIGDKKSIIKILAAYHQYFAVKKAVMKTKEATQEEGDRKIGVIWHTQGSGKSYSMVFYTAGLVRELNNPTIVVITDRNDLDEQLFTTFAKSKDILRQTPKQATVRKLTDAQKHNHSNGNSVEVNGLYDLLNDRESGGIIFTTIQKFKPEESEMPVLTDRKNVIIIADEAHRSQYGLEAKVDSKTGEVTYGYAKYLRDALPNASFIGFTGTPIDLEDRSTVAVFGHTIDTYDMTQAVEDEATVRIYYENRIIKLETNEEELTKIDDEFEEITEGQEDFERDKNKSKWSRMEAIVGSPNRLKKLAEDIVMHFEVKEKSIDGKAMVVCMSRRICVELYDAIIALRPDWHSDDADKGKIKVVMTGSASDSENLQKHVGGKRRRDLLARRMKDNADELKIVIVRDMWLTGFDVPSMHTMYIDKPMKGHNLMQAIARVNRVFKEKSGGVVVDYIGILESLKNALNQYTNSDRRNTGIDTDVAIAIMLEKLEILSNMMHGFDYSKYMGTSQLERMRAIVGGMDFVLGKSEEDQKEFKNTALELGKAHSLCAATEKGKQRALEVSYFKAVKASLAKLKEKENPALSKKEVEARLHQLLERSIISEEIIDVFEAMGIKRPEISILSEEFLEEVQHMQQKNLAVELLKKLLEGNIRAMEKRNLVKSEKFSERLTKALNKYRNQAITNAEVIEELVRMAHDIKKMSEEEAELGISDDEIAFYDALTADDIVKKMMEDEILKKIAHELTIAIRNNITIDWSVRKSARASMRKVIKRLLKKYDYPPDQAKKALLIVMRQAEKMAGNAYEEVIWDRIAEGNEVYRSL</sequence>
<evidence type="ECO:0000256" key="1">
    <source>
        <dbReference type="ARBA" id="ARBA00000851"/>
    </source>
</evidence>
<comment type="similarity">
    <text evidence="2 11">Belongs to the HsdR family.</text>
</comment>
<dbReference type="GO" id="GO:0003677">
    <property type="term" value="F:DNA binding"/>
    <property type="evidence" value="ECO:0007669"/>
    <property type="project" value="UniProtKB-KW"/>
</dbReference>
<protein>
    <recommendedName>
        <fullName evidence="11">Type I restriction enzyme endonuclease subunit</fullName>
        <shortName evidence="11">R protein</shortName>
        <ecNumber evidence="11">3.1.21.3</ecNumber>
    </recommendedName>
    <alternativeName>
        <fullName evidence="11">Type-1 restriction enzyme R protein</fullName>
    </alternativeName>
</protein>
<dbReference type="CDD" id="cd18030">
    <property type="entry name" value="DEXHc_RE_I_HsdR"/>
    <property type="match status" value="1"/>
</dbReference>
<comment type="catalytic activity">
    <reaction evidence="1 11">
        <text>Endonucleolytic cleavage of DNA to give random double-stranded fragments with terminal 5'-phosphates, ATP is simultaneously hydrolyzed.</text>
        <dbReference type="EC" id="3.1.21.3"/>
    </reaction>
</comment>
<accession>A0AB37ZWP8</accession>
<comment type="function">
    <text evidence="11">Subunit R is required for both nuclease and ATPase activities, but not for modification.</text>
</comment>
<keyword evidence="6 11" id="KW-0680">Restriction system</keyword>
<keyword evidence="9 11" id="KW-0067">ATP-binding</keyword>
<dbReference type="PANTHER" id="PTHR30195:SF15">
    <property type="entry name" value="TYPE I RESTRICTION ENZYME HINDI ENDONUCLEASE SUBUNIT"/>
    <property type="match status" value="1"/>
</dbReference>
<feature type="domain" description="Helicase ATP-binding" evidence="12">
    <location>
        <begin position="301"/>
        <end position="498"/>
    </location>
</feature>
<evidence type="ECO:0000256" key="6">
    <source>
        <dbReference type="ARBA" id="ARBA00022747"/>
    </source>
</evidence>
<evidence type="ECO:0000256" key="2">
    <source>
        <dbReference type="ARBA" id="ARBA00008598"/>
    </source>
</evidence>
<dbReference type="Proteomes" id="UP000199042">
    <property type="component" value="Unassembled WGS sequence"/>
</dbReference>
<dbReference type="GO" id="GO:0009035">
    <property type="term" value="F:type I site-specific deoxyribonuclease activity"/>
    <property type="evidence" value="ECO:0007669"/>
    <property type="project" value="UniProtKB-EC"/>
</dbReference>
<dbReference type="InterPro" id="IPR007409">
    <property type="entry name" value="Restrct_endonuc_type1_HsdR_N"/>
</dbReference>
<dbReference type="Gene3D" id="3.90.1570.50">
    <property type="match status" value="1"/>
</dbReference>
<dbReference type="Pfam" id="PF11867">
    <property type="entry name" value="T1RH-like_C"/>
    <property type="match status" value="1"/>
</dbReference>
<evidence type="ECO:0000256" key="11">
    <source>
        <dbReference type="RuleBase" id="RU364115"/>
    </source>
</evidence>